<accession>A0ABU6TL79</accession>
<organism evidence="1 2">
    <name type="scientific">Stylosanthes scabra</name>
    <dbReference type="NCBI Taxonomy" id="79078"/>
    <lineage>
        <taxon>Eukaryota</taxon>
        <taxon>Viridiplantae</taxon>
        <taxon>Streptophyta</taxon>
        <taxon>Embryophyta</taxon>
        <taxon>Tracheophyta</taxon>
        <taxon>Spermatophyta</taxon>
        <taxon>Magnoliopsida</taxon>
        <taxon>eudicotyledons</taxon>
        <taxon>Gunneridae</taxon>
        <taxon>Pentapetalae</taxon>
        <taxon>rosids</taxon>
        <taxon>fabids</taxon>
        <taxon>Fabales</taxon>
        <taxon>Fabaceae</taxon>
        <taxon>Papilionoideae</taxon>
        <taxon>50 kb inversion clade</taxon>
        <taxon>dalbergioids sensu lato</taxon>
        <taxon>Dalbergieae</taxon>
        <taxon>Pterocarpus clade</taxon>
        <taxon>Stylosanthes</taxon>
    </lineage>
</organism>
<reference evidence="1 2" key="1">
    <citation type="journal article" date="2023" name="Plants (Basel)">
        <title>Bridging the Gap: Combining Genomics and Transcriptomics Approaches to Understand Stylosanthes scabra, an Orphan Legume from the Brazilian Caatinga.</title>
        <authorList>
            <person name="Ferreira-Neto J.R.C."/>
            <person name="da Silva M.D."/>
            <person name="Binneck E."/>
            <person name="de Melo N.F."/>
            <person name="da Silva R.H."/>
            <person name="de Melo A.L.T.M."/>
            <person name="Pandolfi V."/>
            <person name="Bustamante F.O."/>
            <person name="Brasileiro-Vidal A.C."/>
            <person name="Benko-Iseppon A.M."/>
        </authorList>
    </citation>
    <scope>NUCLEOTIDE SEQUENCE [LARGE SCALE GENOMIC DNA]</scope>
    <source>
        <tissue evidence="1">Leaves</tissue>
    </source>
</reference>
<keyword evidence="2" id="KW-1185">Reference proteome</keyword>
<protein>
    <submittedName>
        <fullName evidence="1">Uncharacterized protein</fullName>
    </submittedName>
</protein>
<gene>
    <name evidence="1" type="ORF">PIB30_055270</name>
</gene>
<proteinExistence type="predicted"/>
<dbReference type="EMBL" id="JASCZI010091050">
    <property type="protein sequence ID" value="MED6148693.1"/>
    <property type="molecule type" value="Genomic_DNA"/>
</dbReference>
<evidence type="ECO:0000313" key="1">
    <source>
        <dbReference type="EMBL" id="MED6148693.1"/>
    </source>
</evidence>
<sequence>MRDLITGKIVQRQRACHKRSLKAMRLALAQPAISQPYEYPKSFIALNLDAMTPEFSLGQGGPDDNPTTEFEVGQQFENKEDVLMAVKTYSIRKQEKWEVTRYNGPHSCIQTSMGQDHEKLDSKVIAGVIFTMVKADPAISIRVLQGC</sequence>
<name>A0ABU6TL79_9FABA</name>
<evidence type="ECO:0000313" key="2">
    <source>
        <dbReference type="Proteomes" id="UP001341840"/>
    </source>
</evidence>
<dbReference type="Proteomes" id="UP001341840">
    <property type="component" value="Unassembled WGS sequence"/>
</dbReference>
<comment type="caution">
    <text evidence="1">The sequence shown here is derived from an EMBL/GenBank/DDBJ whole genome shotgun (WGS) entry which is preliminary data.</text>
</comment>